<evidence type="ECO:0000313" key="2">
    <source>
        <dbReference type="EMBL" id="KAG0573554.1"/>
    </source>
</evidence>
<sequence>MSCFFLSGLGYLVMSLIVSIPEKMTIRHAWYMARLGWKFSCRNLKAHLWHQMCHNRADLN</sequence>
<evidence type="ECO:0000313" key="3">
    <source>
        <dbReference type="Proteomes" id="UP000822688"/>
    </source>
</evidence>
<reference evidence="2" key="1">
    <citation type="submission" date="2020-06" db="EMBL/GenBank/DDBJ databases">
        <title>WGS assembly of Ceratodon purpureus strain R40.</title>
        <authorList>
            <person name="Carey S.B."/>
            <person name="Jenkins J."/>
            <person name="Shu S."/>
            <person name="Lovell J.T."/>
            <person name="Sreedasyam A."/>
            <person name="Maumus F."/>
            <person name="Tiley G.P."/>
            <person name="Fernandez-Pozo N."/>
            <person name="Barry K."/>
            <person name="Chen C."/>
            <person name="Wang M."/>
            <person name="Lipzen A."/>
            <person name="Daum C."/>
            <person name="Saski C.A."/>
            <person name="Payton A.C."/>
            <person name="Mcbreen J.C."/>
            <person name="Conrad R.E."/>
            <person name="Kollar L.M."/>
            <person name="Olsson S."/>
            <person name="Huttunen S."/>
            <person name="Landis J.B."/>
            <person name="Wickett N.J."/>
            <person name="Johnson M.G."/>
            <person name="Rensing S.A."/>
            <person name="Grimwood J."/>
            <person name="Schmutz J."/>
            <person name="Mcdaniel S.F."/>
        </authorList>
    </citation>
    <scope>NUCLEOTIDE SEQUENCE</scope>
    <source>
        <strain evidence="2">R40</strain>
    </source>
</reference>
<comment type="caution">
    <text evidence="2">The sequence shown here is derived from an EMBL/GenBank/DDBJ whole genome shotgun (WGS) entry which is preliminary data.</text>
</comment>
<keyword evidence="1" id="KW-0732">Signal</keyword>
<feature type="signal peptide" evidence="1">
    <location>
        <begin position="1"/>
        <end position="15"/>
    </location>
</feature>
<dbReference type="Proteomes" id="UP000822688">
    <property type="component" value="Chromosome V"/>
</dbReference>
<dbReference type="EMBL" id="CM026426">
    <property type="protein sequence ID" value="KAG0573554.1"/>
    <property type="molecule type" value="Genomic_DNA"/>
</dbReference>
<evidence type="ECO:0000256" key="1">
    <source>
        <dbReference type="SAM" id="SignalP"/>
    </source>
</evidence>
<accession>A0A8T0HRJ4</accession>
<proteinExistence type="predicted"/>
<feature type="chain" id="PRO_5035746905" evidence="1">
    <location>
        <begin position="16"/>
        <end position="60"/>
    </location>
</feature>
<protein>
    <submittedName>
        <fullName evidence="2">Uncharacterized protein</fullName>
    </submittedName>
</protein>
<dbReference type="AlphaFoldDB" id="A0A8T0HRJ4"/>
<gene>
    <name evidence="2" type="ORF">KC19_VG187900</name>
</gene>
<name>A0A8T0HRJ4_CERPU</name>
<keyword evidence="3" id="KW-1185">Reference proteome</keyword>
<organism evidence="2 3">
    <name type="scientific">Ceratodon purpureus</name>
    <name type="common">Fire moss</name>
    <name type="synonym">Dicranum purpureum</name>
    <dbReference type="NCBI Taxonomy" id="3225"/>
    <lineage>
        <taxon>Eukaryota</taxon>
        <taxon>Viridiplantae</taxon>
        <taxon>Streptophyta</taxon>
        <taxon>Embryophyta</taxon>
        <taxon>Bryophyta</taxon>
        <taxon>Bryophytina</taxon>
        <taxon>Bryopsida</taxon>
        <taxon>Dicranidae</taxon>
        <taxon>Pseudoditrichales</taxon>
        <taxon>Ditrichaceae</taxon>
        <taxon>Ceratodon</taxon>
    </lineage>
</organism>